<sequence>MRQVSRTAPAAGDRGRRGSARVPNGQRTVRSRVDSASRAGAAGTPLRAWLGGLRAGSSEAGRCVGGSNGRARIPRRTTESPRTDRRSNGARIAGKRRWRGVRGGFGADSGRIPGEFEGIRGRFGLESSRRSRVARAPGNGAPPGRRSNILRPLRSMRGSAVAERPETRPCIGNTGGRSAQSPSPARHGRRPIGPCRSPQPVKPRWALLKRNFILPPSCFRFLRAPPVDNPRTQQR</sequence>
<feature type="region of interest" description="Disordered" evidence="1">
    <location>
        <begin position="1"/>
        <end position="91"/>
    </location>
</feature>
<name>A0AAW9D424_BURTH</name>
<feature type="region of interest" description="Disordered" evidence="1">
    <location>
        <begin position="127"/>
        <end position="200"/>
    </location>
</feature>
<proteinExistence type="predicted"/>
<feature type="compositionally biased region" description="Low complexity" evidence="1">
    <location>
        <begin position="1"/>
        <end position="12"/>
    </location>
</feature>
<dbReference type="EMBL" id="QXCT01000002">
    <property type="protein sequence ID" value="MDW9256256.1"/>
    <property type="molecule type" value="Genomic_DNA"/>
</dbReference>
<organism evidence="2 3">
    <name type="scientific">Burkholderia thailandensis</name>
    <dbReference type="NCBI Taxonomy" id="57975"/>
    <lineage>
        <taxon>Bacteria</taxon>
        <taxon>Pseudomonadati</taxon>
        <taxon>Pseudomonadota</taxon>
        <taxon>Betaproteobacteria</taxon>
        <taxon>Burkholderiales</taxon>
        <taxon>Burkholderiaceae</taxon>
        <taxon>Burkholderia</taxon>
        <taxon>pseudomallei group</taxon>
    </lineage>
</organism>
<reference evidence="2" key="1">
    <citation type="submission" date="2018-08" db="EMBL/GenBank/DDBJ databases">
        <title>Identification of Burkholderia cepacia strains that express a Burkholderia pseudomallei-like capsular polysaccharide.</title>
        <authorList>
            <person name="Burtnick M.N."/>
            <person name="Vongsouvath M."/>
            <person name="Newton P."/>
            <person name="Wuthiekanun V."/>
            <person name="Limmathurotsakul D."/>
            <person name="Brett P.J."/>
            <person name="Chantratita N."/>
            <person name="Dance D.A."/>
        </authorList>
    </citation>
    <scope>NUCLEOTIDE SEQUENCE</scope>
    <source>
        <strain evidence="2">SBXCC001</strain>
    </source>
</reference>
<evidence type="ECO:0000313" key="2">
    <source>
        <dbReference type="EMBL" id="MDW9256256.1"/>
    </source>
</evidence>
<protein>
    <submittedName>
        <fullName evidence="2">Uncharacterized protein</fullName>
    </submittedName>
</protein>
<comment type="caution">
    <text evidence="2">The sequence shown here is derived from an EMBL/GenBank/DDBJ whole genome shotgun (WGS) entry which is preliminary data.</text>
</comment>
<evidence type="ECO:0000313" key="3">
    <source>
        <dbReference type="Proteomes" id="UP001272137"/>
    </source>
</evidence>
<dbReference type="AlphaFoldDB" id="A0AAW9D424"/>
<dbReference type="Proteomes" id="UP001272137">
    <property type="component" value="Unassembled WGS sequence"/>
</dbReference>
<gene>
    <name evidence="2" type="ORF">C7S16_3254</name>
</gene>
<evidence type="ECO:0000256" key="1">
    <source>
        <dbReference type="SAM" id="MobiDB-lite"/>
    </source>
</evidence>
<feature type="compositionally biased region" description="Basic and acidic residues" evidence="1">
    <location>
        <begin position="76"/>
        <end position="87"/>
    </location>
</feature>
<accession>A0AAW9D424</accession>